<keyword evidence="3" id="KW-1185">Reference proteome</keyword>
<evidence type="ECO:0000313" key="2">
    <source>
        <dbReference type="EMBL" id="MFD1513726.1"/>
    </source>
</evidence>
<feature type="transmembrane region" description="Helical" evidence="1">
    <location>
        <begin position="144"/>
        <end position="163"/>
    </location>
</feature>
<feature type="transmembrane region" description="Helical" evidence="1">
    <location>
        <begin position="108"/>
        <end position="132"/>
    </location>
</feature>
<comment type="caution">
    <text evidence="2">The sequence shown here is derived from an EMBL/GenBank/DDBJ whole genome shotgun (WGS) entry which is preliminary data.</text>
</comment>
<reference evidence="2 3" key="1">
    <citation type="journal article" date="2019" name="Int. J. Syst. Evol. Microbiol.">
        <title>The Global Catalogue of Microorganisms (GCM) 10K type strain sequencing project: providing services to taxonomists for standard genome sequencing and annotation.</title>
        <authorList>
            <consortium name="The Broad Institute Genomics Platform"/>
            <consortium name="The Broad Institute Genome Sequencing Center for Infectious Disease"/>
            <person name="Wu L."/>
            <person name="Ma J."/>
        </authorList>
    </citation>
    <scope>NUCLEOTIDE SEQUENCE [LARGE SCALE GENOMIC DNA]</scope>
    <source>
        <strain evidence="2 3">CGMCC 1.12563</strain>
    </source>
</reference>
<dbReference type="Proteomes" id="UP001597187">
    <property type="component" value="Unassembled WGS sequence"/>
</dbReference>
<dbReference type="AlphaFoldDB" id="A0ABD6AVD4"/>
<evidence type="ECO:0000256" key="1">
    <source>
        <dbReference type="SAM" id="Phobius"/>
    </source>
</evidence>
<organism evidence="2 3">
    <name type="scientific">Halomarina rubra</name>
    <dbReference type="NCBI Taxonomy" id="2071873"/>
    <lineage>
        <taxon>Archaea</taxon>
        <taxon>Methanobacteriati</taxon>
        <taxon>Methanobacteriota</taxon>
        <taxon>Stenosarchaea group</taxon>
        <taxon>Halobacteria</taxon>
        <taxon>Halobacteriales</taxon>
        <taxon>Natronomonadaceae</taxon>
        <taxon>Halomarina</taxon>
    </lineage>
</organism>
<dbReference type="InterPro" id="IPR021315">
    <property type="entry name" value="Gap/Sap"/>
</dbReference>
<keyword evidence="1" id="KW-0472">Membrane</keyword>
<name>A0ABD6AVD4_9EURY</name>
<feature type="transmembrane region" description="Helical" evidence="1">
    <location>
        <begin position="69"/>
        <end position="87"/>
    </location>
</feature>
<evidence type="ECO:0000313" key="3">
    <source>
        <dbReference type="Proteomes" id="UP001597187"/>
    </source>
</evidence>
<dbReference type="RefSeq" id="WP_250873696.1">
    <property type="nucleotide sequence ID" value="NZ_JALXFV010000005.1"/>
</dbReference>
<sequence length="201" mass="21544">MSFATILPLAVVMVAGPQLLSAIFLATSRQWRRNSLAYVVGASLSITAIVLLAYTLGGVATGGSESRPLLTVVIVVALLAAMVHTYLTREQSEPPSWMGKLERASPRFSFRLGFLLLGFFPTDILTSVAVGSHLASNDLPVTDSLGFIGLTLLFIALPGLAVLGLGERAERTLPTIRDWMNDNAWVVNEAVLAFFVVLTLT</sequence>
<protein>
    <submittedName>
        <fullName evidence="2">GAP family protein</fullName>
    </submittedName>
</protein>
<dbReference type="EMBL" id="JBHUDC010000005">
    <property type="protein sequence ID" value="MFD1513726.1"/>
    <property type="molecule type" value="Genomic_DNA"/>
</dbReference>
<feature type="transmembrane region" description="Helical" evidence="1">
    <location>
        <begin position="37"/>
        <end position="57"/>
    </location>
</feature>
<gene>
    <name evidence="2" type="ORF">ACFSBT_10595</name>
</gene>
<accession>A0ABD6AVD4</accession>
<dbReference type="Pfam" id="PF11139">
    <property type="entry name" value="SfLAP"/>
    <property type="match status" value="1"/>
</dbReference>
<keyword evidence="1" id="KW-1133">Transmembrane helix</keyword>
<keyword evidence="1" id="KW-0812">Transmembrane</keyword>
<proteinExistence type="predicted"/>
<feature type="transmembrane region" description="Helical" evidence="1">
    <location>
        <begin position="6"/>
        <end position="25"/>
    </location>
</feature>